<evidence type="ECO:0000313" key="2">
    <source>
        <dbReference type="Proteomes" id="UP000005801"/>
    </source>
</evidence>
<reference evidence="1 2" key="1">
    <citation type="submission" date="2007-06" db="EMBL/GenBank/DDBJ databases">
        <authorList>
            <person name="Shimkets L."/>
            <person name="Ferriera S."/>
            <person name="Johnson J."/>
            <person name="Kravitz S."/>
            <person name="Beeson K."/>
            <person name="Sutton G."/>
            <person name="Rogers Y.-H."/>
            <person name="Friedman R."/>
            <person name="Frazier M."/>
            <person name="Venter J.C."/>
        </authorList>
    </citation>
    <scope>NUCLEOTIDE SEQUENCE [LARGE SCALE GENOMIC DNA]</scope>
    <source>
        <strain evidence="1 2">SIR-1</strain>
    </source>
</reference>
<dbReference type="AlphaFoldDB" id="A6FWS9"/>
<proteinExistence type="predicted"/>
<accession>A6FWS9</accession>
<organism evidence="1 2">
    <name type="scientific">Plesiocystis pacifica SIR-1</name>
    <dbReference type="NCBI Taxonomy" id="391625"/>
    <lineage>
        <taxon>Bacteria</taxon>
        <taxon>Pseudomonadati</taxon>
        <taxon>Myxococcota</taxon>
        <taxon>Polyangia</taxon>
        <taxon>Nannocystales</taxon>
        <taxon>Nannocystaceae</taxon>
        <taxon>Plesiocystis</taxon>
    </lineage>
</organism>
<protein>
    <submittedName>
        <fullName evidence="1">Uncharacterized protein</fullName>
    </submittedName>
</protein>
<dbReference type="EMBL" id="ABCS01000001">
    <property type="protein sequence ID" value="EDM81753.1"/>
    <property type="molecule type" value="Genomic_DNA"/>
</dbReference>
<comment type="caution">
    <text evidence="1">The sequence shown here is derived from an EMBL/GenBank/DDBJ whole genome shotgun (WGS) entry which is preliminary data.</text>
</comment>
<name>A6FWS9_9BACT</name>
<evidence type="ECO:0000313" key="1">
    <source>
        <dbReference type="EMBL" id="EDM81753.1"/>
    </source>
</evidence>
<sequence>MACSARGELDRMCDVAGEVMADESIPDDLKSQLIAKRFRPRNLKVKKALEAIGNAPAEQRMPLLQEVAGEGWTCPALAEAFDPNFGEDEDEDEAAAPVPE</sequence>
<keyword evidence="2" id="KW-1185">Reference proteome</keyword>
<gene>
    <name evidence="1" type="ORF">PPSIR1_04783</name>
</gene>
<dbReference type="Proteomes" id="UP000005801">
    <property type="component" value="Unassembled WGS sequence"/>
</dbReference>